<feature type="domain" description="Peptidase S11 D-alanyl-D-alanine carboxypeptidase A N-terminal" evidence="10">
    <location>
        <begin position="176"/>
        <end position="299"/>
    </location>
</feature>
<dbReference type="GO" id="GO:0009002">
    <property type="term" value="F:serine-type D-Ala-D-Ala carboxypeptidase activity"/>
    <property type="evidence" value="ECO:0007669"/>
    <property type="project" value="InterPro"/>
</dbReference>
<sequence length="320" mass="34857">MKTNNNMRPVFITLGITLLIGASVRIIAPSNYVSKTSAFIQEEAGETIFPEVEIEAVSAIVVEYPSMRRIYQKDPGIKRPLASITKLMTALSYRELIGKQDSISFPVRIALDDIEVEGDSGFLAGEEFLADDLSDIMLLNSSNDAAHALASSVGRYFLSDHLSSQGEARGEDPRSVFLEEMNRRSGLLGLENTFFMSESGLDISETESGAYGTAWDVAKLTAYIMSHYPDLVRITVSEEIEVASLSGRTRSYKNTNLLAGAMPGLIASKTGFSNLAGGNLVIVSDVGFQKPVIIVVLGSSLAGRFNDVHKLYLATKQYYQ</sequence>
<evidence type="ECO:0000313" key="11">
    <source>
        <dbReference type="EMBL" id="PIR70687.1"/>
    </source>
</evidence>
<evidence type="ECO:0000256" key="7">
    <source>
        <dbReference type="PIRSR" id="PIRSR618044-1"/>
    </source>
</evidence>
<evidence type="ECO:0000256" key="1">
    <source>
        <dbReference type="ARBA" id="ARBA00007164"/>
    </source>
</evidence>
<comment type="similarity">
    <text evidence="1 9">Belongs to the peptidase S11 family.</text>
</comment>
<dbReference type="GO" id="GO:0071555">
    <property type="term" value="P:cell wall organization"/>
    <property type="evidence" value="ECO:0007669"/>
    <property type="project" value="UniProtKB-KW"/>
</dbReference>
<dbReference type="GO" id="GO:0009252">
    <property type="term" value="P:peptidoglycan biosynthetic process"/>
    <property type="evidence" value="ECO:0007669"/>
    <property type="project" value="UniProtKB-KW"/>
</dbReference>
<dbReference type="EMBL" id="PFCN01000002">
    <property type="protein sequence ID" value="PIR70687.1"/>
    <property type="molecule type" value="Genomic_DNA"/>
</dbReference>
<dbReference type="SUPFAM" id="SSF56601">
    <property type="entry name" value="beta-lactamase/transpeptidase-like"/>
    <property type="match status" value="1"/>
</dbReference>
<proteinExistence type="inferred from homology"/>
<dbReference type="PANTHER" id="PTHR21581:SF6">
    <property type="entry name" value="TRAFFICKING PROTEIN PARTICLE COMPLEX SUBUNIT 12"/>
    <property type="match status" value="1"/>
</dbReference>
<reference evidence="12" key="1">
    <citation type="submission" date="2017-09" db="EMBL/GenBank/DDBJ databases">
        <title>Depth-based differentiation of microbial function through sediment-hosted aquifers and enrichment of novel symbionts in the deep terrestrial subsurface.</title>
        <authorList>
            <person name="Probst A.J."/>
            <person name="Ladd B."/>
            <person name="Jarett J.K."/>
            <person name="Geller-Mcgrath D.E."/>
            <person name="Sieber C.M.K."/>
            <person name="Emerson J.B."/>
            <person name="Anantharaman K."/>
            <person name="Thomas B.C."/>
            <person name="Malmstrom R."/>
            <person name="Stieglmeier M."/>
            <person name="Klingl A."/>
            <person name="Woyke T."/>
            <person name="Ryan C.M."/>
            <person name="Banfield J.F."/>
        </authorList>
    </citation>
    <scope>NUCLEOTIDE SEQUENCE [LARGE SCALE GENOMIC DNA]</scope>
</reference>
<dbReference type="AlphaFoldDB" id="A0A2H0TGL9"/>
<feature type="active site" evidence="7">
    <location>
        <position position="141"/>
    </location>
</feature>
<evidence type="ECO:0000256" key="4">
    <source>
        <dbReference type="ARBA" id="ARBA00022960"/>
    </source>
</evidence>
<keyword evidence="3" id="KW-0378">Hydrolase</keyword>
<keyword evidence="2" id="KW-0732">Signal</keyword>
<name>A0A2H0TGL9_9BACT</name>
<evidence type="ECO:0000259" key="10">
    <source>
        <dbReference type="Pfam" id="PF00768"/>
    </source>
</evidence>
<dbReference type="GO" id="GO:0008360">
    <property type="term" value="P:regulation of cell shape"/>
    <property type="evidence" value="ECO:0007669"/>
    <property type="project" value="UniProtKB-KW"/>
</dbReference>
<feature type="domain" description="Peptidase S11 D-alanyl-D-alanine carboxypeptidase A N-terminal" evidence="10">
    <location>
        <begin position="52"/>
        <end position="153"/>
    </location>
</feature>
<dbReference type="Gene3D" id="3.40.710.10">
    <property type="entry name" value="DD-peptidase/beta-lactamase superfamily"/>
    <property type="match status" value="1"/>
</dbReference>
<protein>
    <recommendedName>
        <fullName evidence="10">Peptidase S11 D-alanyl-D-alanine carboxypeptidase A N-terminal domain-containing protein</fullName>
    </recommendedName>
</protein>
<evidence type="ECO:0000256" key="9">
    <source>
        <dbReference type="RuleBase" id="RU004016"/>
    </source>
</evidence>
<accession>A0A2H0TGL9</accession>
<evidence type="ECO:0000256" key="3">
    <source>
        <dbReference type="ARBA" id="ARBA00022801"/>
    </source>
</evidence>
<evidence type="ECO:0000256" key="6">
    <source>
        <dbReference type="ARBA" id="ARBA00023316"/>
    </source>
</evidence>
<organism evidence="11 12">
    <name type="scientific">Candidatus Niyogibacteria bacterium CG10_big_fil_rev_8_21_14_0_10_42_19</name>
    <dbReference type="NCBI Taxonomy" id="1974725"/>
    <lineage>
        <taxon>Bacteria</taxon>
        <taxon>Candidatus Niyogiibacteriota</taxon>
    </lineage>
</organism>
<dbReference type="GO" id="GO:0006508">
    <property type="term" value="P:proteolysis"/>
    <property type="evidence" value="ECO:0007669"/>
    <property type="project" value="InterPro"/>
</dbReference>
<dbReference type="InterPro" id="IPR012338">
    <property type="entry name" value="Beta-lactam/transpept-like"/>
</dbReference>
<dbReference type="Pfam" id="PF00768">
    <property type="entry name" value="Peptidase_S11"/>
    <property type="match status" value="2"/>
</dbReference>
<feature type="binding site" evidence="8">
    <location>
        <position position="269"/>
    </location>
    <ligand>
        <name>substrate</name>
    </ligand>
</feature>
<evidence type="ECO:0000256" key="5">
    <source>
        <dbReference type="ARBA" id="ARBA00022984"/>
    </source>
</evidence>
<dbReference type="PRINTS" id="PR00725">
    <property type="entry name" value="DADACBPTASE1"/>
</dbReference>
<keyword evidence="4" id="KW-0133">Cell shape</keyword>
<dbReference type="Proteomes" id="UP000229383">
    <property type="component" value="Unassembled WGS sequence"/>
</dbReference>
<evidence type="ECO:0000313" key="12">
    <source>
        <dbReference type="Proteomes" id="UP000229383"/>
    </source>
</evidence>
<gene>
    <name evidence="11" type="ORF">COU46_00090</name>
</gene>
<comment type="caution">
    <text evidence="11">The sequence shown here is derived from an EMBL/GenBank/DDBJ whole genome shotgun (WGS) entry which is preliminary data.</text>
</comment>
<feature type="active site" description="Acyl-ester intermediate" evidence="7">
    <location>
        <position position="83"/>
    </location>
</feature>
<feature type="active site" description="Proton acceptor" evidence="7">
    <location>
        <position position="86"/>
    </location>
</feature>
<dbReference type="PANTHER" id="PTHR21581">
    <property type="entry name" value="D-ALANYL-D-ALANINE CARBOXYPEPTIDASE"/>
    <property type="match status" value="1"/>
</dbReference>
<keyword evidence="6" id="KW-0961">Cell wall biogenesis/degradation</keyword>
<dbReference type="InterPro" id="IPR018044">
    <property type="entry name" value="Peptidase_S11"/>
</dbReference>
<evidence type="ECO:0000256" key="2">
    <source>
        <dbReference type="ARBA" id="ARBA00022729"/>
    </source>
</evidence>
<evidence type="ECO:0000256" key="8">
    <source>
        <dbReference type="PIRSR" id="PIRSR618044-2"/>
    </source>
</evidence>
<keyword evidence="5" id="KW-0573">Peptidoglycan synthesis</keyword>
<dbReference type="InterPro" id="IPR001967">
    <property type="entry name" value="Peptidase_S11_N"/>
</dbReference>